<evidence type="ECO:0000256" key="3">
    <source>
        <dbReference type="ARBA" id="ARBA00022691"/>
    </source>
</evidence>
<dbReference type="GO" id="GO:0008171">
    <property type="term" value="F:O-methyltransferase activity"/>
    <property type="evidence" value="ECO:0007669"/>
    <property type="project" value="InterPro"/>
</dbReference>
<dbReference type="InterPro" id="IPR029063">
    <property type="entry name" value="SAM-dependent_MTases_sf"/>
</dbReference>
<evidence type="ECO:0008006" key="8">
    <source>
        <dbReference type="Google" id="ProtNLM"/>
    </source>
</evidence>
<dbReference type="SUPFAM" id="SSF46785">
    <property type="entry name" value="Winged helix' DNA-binding domain"/>
    <property type="match status" value="1"/>
</dbReference>
<dbReference type="InterPro" id="IPR016461">
    <property type="entry name" value="COMT-like"/>
</dbReference>
<keyword evidence="3" id="KW-0949">S-adenosyl-L-methionine</keyword>
<dbReference type="AlphaFoldDB" id="A0A6D2HEU2"/>
<dbReference type="SUPFAM" id="SSF53335">
    <property type="entry name" value="S-adenosyl-L-methionine-dependent methyltransferases"/>
    <property type="match status" value="1"/>
</dbReference>
<evidence type="ECO:0000259" key="4">
    <source>
        <dbReference type="Pfam" id="PF00891"/>
    </source>
</evidence>
<dbReference type="Gene3D" id="3.40.50.150">
    <property type="entry name" value="Vaccinia Virus protein VP39"/>
    <property type="match status" value="1"/>
</dbReference>
<dbReference type="InterPro" id="IPR036390">
    <property type="entry name" value="WH_DNA-bd_sf"/>
</dbReference>
<dbReference type="GO" id="GO:0032259">
    <property type="term" value="P:methylation"/>
    <property type="evidence" value="ECO:0007669"/>
    <property type="project" value="UniProtKB-KW"/>
</dbReference>
<evidence type="ECO:0000313" key="7">
    <source>
        <dbReference type="Proteomes" id="UP000467841"/>
    </source>
</evidence>
<feature type="domain" description="O-methyltransferase dimerisation" evidence="5">
    <location>
        <begin position="9"/>
        <end position="106"/>
    </location>
</feature>
<comment type="caution">
    <text evidence="6">The sequence shown here is derived from an EMBL/GenBank/DDBJ whole genome shotgun (WGS) entry which is preliminary data.</text>
</comment>
<dbReference type="Gene3D" id="1.10.10.10">
    <property type="entry name" value="Winged helix-like DNA-binding domain superfamily/Winged helix DNA-binding domain"/>
    <property type="match status" value="1"/>
</dbReference>
<dbReference type="Proteomes" id="UP000467841">
    <property type="component" value="Unassembled WGS sequence"/>
</dbReference>
<accession>A0A6D2HEU2</accession>
<dbReference type="Pfam" id="PF00891">
    <property type="entry name" value="Methyltransf_2"/>
    <property type="match status" value="1"/>
</dbReference>
<dbReference type="InterPro" id="IPR012967">
    <property type="entry name" value="COMT_dimerisation"/>
</dbReference>
<keyword evidence="2" id="KW-0808">Transferase</keyword>
<gene>
    <name evidence="6" type="ORF">MERR_LOCUS647</name>
</gene>
<proteinExistence type="predicted"/>
<dbReference type="InterPro" id="IPR001077">
    <property type="entry name" value="COMT_C"/>
</dbReference>
<reference evidence="6" key="1">
    <citation type="submission" date="2020-01" db="EMBL/GenBank/DDBJ databases">
        <authorList>
            <person name="Mishra B."/>
        </authorList>
    </citation>
    <scope>NUCLEOTIDE SEQUENCE [LARGE SCALE GENOMIC DNA]</scope>
</reference>
<dbReference type="PROSITE" id="PS51683">
    <property type="entry name" value="SAM_OMT_II"/>
    <property type="match status" value="1"/>
</dbReference>
<dbReference type="FunFam" id="1.10.10.10:FF:000357">
    <property type="entry name" value="Caffeic acid 3-O-methyltransferase"/>
    <property type="match status" value="1"/>
</dbReference>
<protein>
    <recommendedName>
        <fullName evidence="8">O-methyltransferase domain-containing protein</fullName>
    </recommendedName>
</protein>
<evidence type="ECO:0000256" key="1">
    <source>
        <dbReference type="ARBA" id="ARBA00022603"/>
    </source>
</evidence>
<organism evidence="6 7">
    <name type="scientific">Microthlaspi erraticum</name>
    <dbReference type="NCBI Taxonomy" id="1685480"/>
    <lineage>
        <taxon>Eukaryota</taxon>
        <taxon>Viridiplantae</taxon>
        <taxon>Streptophyta</taxon>
        <taxon>Embryophyta</taxon>
        <taxon>Tracheophyta</taxon>
        <taxon>Spermatophyta</taxon>
        <taxon>Magnoliopsida</taxon>
        <taxon>eudicotyledons</taxon>
        <taxon>Gunneridae</taxon>
        <taxon>Pentapetalae</taxon>
        <taxon>rosids</taxon>
        <taxon>malvids</taxon>
        <taxon>Brassicales</taxon>
        <taxon>Brassicaceae</taxon>
        <taxon>Coluteocarpeae</taxon>
        <taxon>Microthlaspi</taxon>
    </lineage>
</organism>
<dbReference type="OrthoDB" id="1098081at2759"/>
<keyword evidence="7" id="KW-1185">Reference proteome</keyword>
<feature type="domain" description="O-methyltransferase C-terminal" evidence="4">
    <location>
        <begin position="130"/>
        <end position="255"/>
    </location>
</feature>
<evidence type="ECO:0000313" key="6">
    <source>
        <dbReference type="EMBL" id="CAA7013413.1"/>
    </source>
</evidence>
<evidence type="ECO:0000259" key="5">
    <source>
        <dbReference type="Pfam" id="PF08100"/>
    </source>
</evidence>
<name>A0A6D2HEU2_9BRAS</name>
<dbReference type="Pfam" id="PF08100">
    <property type="entry name" value="Dimerisation"/>
    <property type="match status" value="1"/>
</dbReference>
<evidence type="ECO:0000256" key="2">
    <source>
        <dbReference type="ARBA" id="ARBA00022679"/>
    </source>
</evidence>
<keyword evidence="1" id="KW-0489">Methyltransferase</keyword>
<sequence length="262" mass="28887">MASLQAESIANSLAFPMVLKAALELGVIDTISAAGKDTWLSPSEIAVRLPSKPSNPEAPMLLDRMMRQLASHSILKCRVVETGENNRTGKIERVYAAEPVCKFFLKNSDETGSFFSLFMLVQGDIVFKAWTHLKNVILEGRDGFSSAHGMRLFEYIGLDEPYGDLFNRAMSESSIIIMNKVLEVYKGFEDVNILVDVGGGLGTVLGLITSKYPHIEGINFDLPHVLAHAHPYSGIKHVAGDMFTEVPKGDVILMKVSYVYFI</sequence>
<dbReference type="PANTHER" id="PTHR11746">
    <property type="entry name" value="O-METHYLTRANSFERASE"/>
    <property type="match status" value="1"/>
</dbReference>
<dbReference type="EMBL" id="CACVBM020000044">
    <property type="protein sequence ID" value="CAA7013413.1"/>
    <property type="molecule type" value="Genomic_DNA"/>
</dbReference>
<dbReference type="InterPro" id="IPR036388">
    <property type="entry name" value="WH-like_DNA-bd_sf"/>
</dbReference>
<dbReference type="GO" id="GO:0046983">
    <property type="term" value="F:protein dimerization activity"/>
    <property type="evidence" value="ECO:0007669"/>
    <property type="project" value="InterPro"/>
</dbReference>